<dbReference type="AlphaFoldDB" id="A0A9P6KYT4"/>
<evidence type="ECO:0000313" key="1">
    <source>
        <dbReference type="EMBL" id="KAF9762732.1"/>
    </source>
</evidence>
<dbReference type="Gene3D" id="3.30.420.10">
    <property type="entry name" value="Ribonuclease H-like superfamily/Ribonuclease H"/>
    <property type="match status" value="1"/>
</dbReference>
<evidence type="ECO:0008006" key="3">
    <source>
        <dbReference type="Google" id="ProtNLM"/>
    </source>
</evidence>
<sequence>MTRLKRLTDFGREDWVRHVDNATLAVNLSYNRAIGCSPYVFRFGRQPEMEIDKATGAKQTIIPKETLIKMRDEHFWKYAKHIEKGKIDIESRLKVGDRVLIFRKIGTDKLEEKWKPGFIITDTILPDAYIVKGIDSNRFLRVNKSHIKLDTVNSR</sequence>
<comment type="caution">
    <text evidence="1">The sequence shown here is derived from an EMBL/GenBank/DDBJ whole genome shotgun (WGS) entry which is preliminary data.</text>
</comment>
<reference evidence="1 2" key="1">
    <citation type="journal article" date="2020" name="Genome Biol. Evol.">
        <title>Comparative genomics of strictly vertically transmitted, feminizing microsporidia endosymbionts of amphipod crustaceans.</title>
        <authorList>
            <person name="Cormier A."/>
            <person name="Chebbi M.A."/>
            <person name="Giraud I."/>
            <person name="Wattier R."/>
            <person name="Teixeira M."/>
            <person name="Gilbert C."/>
            <person name="Rigaud T."/>
            <person name="Cordaux R."/>
        </authorList>
    </citation>
    <scope>NUCLEOTIDE SEQUENCE [LARGE SCALE GENOMIC DNA]</scope>
    <source>
        <strain evidence="1 2">Ou3-Ou53</strain>
    </source>
</reference>
<dbReference type="InterPro" id="IPR036397">
    <property type="entry name" value="RNaseH_sf"/>
</dbReference>
<organism evidence="1 2">
    <name type="scientific">Nosema granulosis</name>
    <dbReference type="NCBI Taxonomy" id="83296"/>
    <lineage>
        <taxon>Eukaryota</taxon>
        <taxon>Fungi</taxon>
        <taxon>Fungi incertae sedis</taxon>
        <taxon>Microsporidia</taxon>
        <taxon>Nosematidae</taxon>
        <taxon>Nosema</taxon>
    </lineage>
</organism>
<gene>
    <name evidence="1" type="ORF">NGRA_1792</name>
</gene>
<dbReference type="Proteomes" id="UP000740883">
    <property type="component" value="Unassembled WGS sequence"/>
</dbReference>
<name>A0A9P6KYT4_9MICR</name>
<protein>
    <recommendedName>
        <fullName evidence="3">Pol polyprotein</fullName>
    </recommendedName>
</protein>
<keyword evidence="2" id="KW-1185">Reference proteome</keyword>
<dbReference type="OrthoDB" id="2194985at2759"/>
<proteinExistence type="predicted"/>
<accession>A0A9P6KYT4</accession>
<evidence type="ECO:0000313" key="2">
    <source>
        <dbReference type="Proteomes" id="UP000740883"/>
    </source>
</evidence>
<dbReference type="EMBL" id="SBJO01000139">
    <property type="protein sequence ID" value="KAF9762732.1"/>
    <property type="molecule type" value="Genomic_DNA"/>
</dbReference>
<dbReference type="GO" id="GO:0003676">
    <property type="term" value="F:nucleic acid binding"/>
    <property type="evidence" value="ECO:0007669"/>
    <property type="project" value="InterPro"/>
</dbReference>